<comment type="caution">
    <text evidence="1">The sequence shown here is derived from an EMBL/GenBank/DDBJ whole genome shotgun (WGS) entry which is preliminary data.</text>
</comment>
<sequence length="114" mass="13193">MVKWKGLSRMKRDLKNHSRNSDRKLDDAISEIGIMLEREVTSNAVFTKGYTTGNLRRMINYSKTGFAKGTLSSPAHYSGFVEKGTRYMDAQPFFFISIYKNQLEVMNILEEKTR</sequence>
<dbReference type="Proteomes" id="UP000233606">
    <property type="component" value="Unassembled WGS sequence"/>
</dbReference>
<dbReference type="EMBL" id="PIWU01000001">
    <property type="protein sequence ID" value="PKE57496.1"/>
    <property type="molecule type" value="Genomic_DNA"/>
</dbReference>
<accession>A0ACC9MW36</accession>
<organism evidence="1 2">
    <name type="scientific">Macrococcoides caseolyticum</name>
    <dbReference type="NCBI Taxonomy" id="69966"/>
    <lineage>
        <taxon>Bacteria</taxon>
        <taxon>Bacillati</taxon>
        <taxon>Bacillota</taxon>
        <taxon>Bacilli</taxon>
        <taxon>Bacillales</taxon>
        <taxon>Staphylococcaceae</taxon>
        <taxon>Macrococcoides</taxon>
    </lineage>
</organism>
<reference evidence="1" key="1">
    <citation type="submission" date="2017-12" db="EMBL/GenBank/DDBJ databases">
        <title>Genomics of Macrococcus caseolyticus.</title>
        <authorList>
            <person name="MacFadyen A.C."/>
            <person name="Paterson G.K."/>
        </authorList>
    </citation>
    <scope>NUCLEOTIDE SEQUENCE</scope>
    <source>
        <strain evidence="1">5459_5_49</strain>
    </source>
</reference>
<proteinExistence type="predicted"/>
<protein>
    <submittedName>
        <fullName evidence="1">Uncharacterized protein</fullName>
    </submittedName>
</protein>
<keyword evidence="2" id="KW-1185">Reference proteome</keyword>
<gene>
    <name evidence="1" type="ORF">CW682_00055</name>
</gene>
<evidence type="ECO:0000313" key="1">
    <source>
        <dbReference type="EMBL" id="PKE57496.1"/>
    </source>
</evidence>
<evidence type="ECO:0000313" key="2">
    <source>
        <dbReference type="Proteomes" id="UP000233606"/>
    </source>
</evidence>
<name>A0ACC9MW36_9STAP</name>